<proteinExistence type="predicted"/>
<accession>A0A4C1YGN3</accession>
<reference evidence="2 3" key="1">
    <citation type="journal article" date="2019" name="Commun. Biol.">
        <title>The bagworm genome reveals a unique fibroin gene that provides high tensile strength.</title>
        <authorList>
            <person name="Kono N."/>
            <person name="Nakamura H."/>
            <person name="Ohtoshi R."/>
            <person name="Tomita M."/>
            <person name="Numata K."/>
            <person name="Arakawa K."/>
        </authorList>
    </citation>
    <scope>NUCLEOTIDE SEQUENCE [LARGE SCALE GENOMIC DNA]</scope>
</reference>
<keyword evidence="3" id="KW-1185">Reference proteome</keyword>
<evidence type="ECO:0000256" key="1">
    <source>
        <dbReference type="SAM" id="MobiDB-lite"/>
    </source>
</evidence>
<keyword evidence="2" id="KW-0808">Transferase</keyword>
<dbReference type="EMBL" id="BGZK01001209">
    <property type="protein sequence ID" value="GBP74473.1"/>
    <property type="molecule type" value="Genomic_DNA"/>
</dbReference>
<dbReference type="AlphaFoldDB" id="A0A4C1YGN3"/>
<feature type="region of interest" description="Disordered" evidence="1">
    <location>
        <begin position="79"/>
        <end position="115"/>
    </location>
</feature>
<keyword evidence="2" id="KW-0548">Nucleotidyltransferase</keyword>
<evidence type="ECO:0000313" key="2">
    <source>
        <dbReference type="EMBL" id="GBP74473.1"/>
    </source>
</evidence>
<comment type="caution">
    <text evidence="2">The sequence shown here is derived from an EMBL/GenBank/DDBJ whole genome shotgun (WGS) entry which is preliminary data.</text>
</comment>
<evidence type="ECO:0000313" key="3">
    <source>
        <dbReference type="Proteomes" id="UP000299102"/>
    </source>
</evidence>
<keyword evidence="2" id="KW-0695">RNA-directed DNA polymerase</keyword>
<gene>
    <name evidence="2" type="ORF">EVAR_58974_1</name>
</gene>
<protein>
    <submittedName>
        <fullName evidence="2">RNA-directed DNA polymerase from mobile element jockey</fullName>
    </submittedName>
</protein>
<dbReference type="GO" id="GO:0003964">
    <property type="term" value="F:RNA-directed DNA polymerase activity"/>
    <property type="evidence" value="ECO:0007669"/>
    <property type="project" value="UniProtKB-KW"/>
</dbReference>
<sequence length="333" mass="37619">MNQTIAEDSIRMQLHFAFDVNRGNLATSYRPISLLSGLSKLFEHFCFWHENSISAKRLIRAGVPQGSSHTLPAAVLRVHKRHPTSANRRPDRALRRRHRPIPARQQFSTNYSSPSVDHRRADALVSNLENRGTTLDKHLHFKNHIKHLRKNAQLYISRLSGIIGRRSKMSLRNKCTLYKICIRPVMTYAAPVFAHANPNTLYQLHILQKSFRRTLTPSVQRYHLDELSWRGAAPANSQPISKTKNGPLSVPNACAWLIKFVRPSIGPVRNVKVNAPRDGQGGGRGAPAPLIYLLTRDDAATSPIRFGVADLKRGKCYVQTLARVTKCGWRVEL</sequence>
<dbReference type="Proteomes" id="UP000299102">
    <property type="component" value="Unassembled WGS sequence"/>
</dbReference>
<feature type="compositionally biased region" description="Polar residues" evidence="1">
    <location>
        <begin position="105"/>
        <end position="115"/>
    </location>
</feature>
<dbReference type="OrthoDB" id="10050074at2759"/>
<name>A0A4C1YGN3_EUMVA</name>
<organism evidence="2 3">
    <name type="scientific">Eumeta variegata</name>
    <name type="common">Bagworm moth</name>
    <name type="synonym">Eumeta japonica</name>
    <dbReference type="NCBI Taxonomy" id="151549"/>
    <lineage>
        <taxon>Eukaryota</taxon>
        <taxon>Metazoa</taxon>
        <taxon>Ecdysozoa</taxon>
        <taxon>Arthropoda</taxon>
        <taxon>Hexapoda</taxon>
        <taxon>Insecta</taxon>
        <taxon>Pterygota</taxon>
        <taxon>Neoptera</taxon>
        <taxon>Endopterygota</taxon>
        <taxon>Lepidoptera</taxon>
        <taxon>Glossata</taxon>
        <taxon>Ditrysia</taxon>
        <taxon>Tineoidea</taxon>
        <taxon>Psychidae</taxon>
        <taxon>Oiketicinae</taxon>
        <taxon>Eumeta</taxon>
    </lineage>
</organism>